<reference evidence="1 2" key="1">
    <citation type="journal article" date="2023" name="Science">
        <title>Complex scaffold remodeling in plant triterpene biosynthesis.</title>
        <authorList>
            <person name="De La Pena R."/>
            <person name="Hodgson H."/>
            <person name="Liu J.C."/>
            <person name="Stephenson M.J."/>
            <person name="Martin A.C."/>
            <person name="Owen C."/>
            <person name="Harkess A."/>
            <person name="Leebens-Mack J."/>
            <person name="Jimenez L.E."/>
            <person name="Osbourn A."/>
            <person name="Sattely E.S."/>
        </authorList>
    </citation>
    <scope>NUCLEOTIDE SEQUENCE [LARGE SCALE GENOMIC DNA]</scope>
    <source>
        <strain evidence="2">cv. JPN11</strain>
        <tissue evidence="1">Leaf</tissue>
    </source>
</reference>
<sequence>MAQVSNSIPKSLVVVLAMTILSAVVSAQELASSPSPSPAASTGSGFSLPVSGAVVGFSLALSLLGLLKH</sequence>
<comment type="caution">
    <text evidence="1">The sequence shown here is derived from an EMBL/GenBank/DDBJ whole genome shotgun (WGS) entry which is preliminary data.</text>
</comment>
<organism evidence="1 2">
    <name type="scientific">Melia azedarach</name>
    <name type="common">Chinaberry tree</name>
    <dbReference type="NCBI Taxonomy" id="155640"/>
    <lineage>
        <taxon>Eukaryota</taxon>
        <taxon>Viridiplantae</taxon>
        <taxon>Streptophyta</taxon>
        <taxon>Embryophyta</taxon>
        <taxon>Tracheophyta</taxon>
        <taxon>Spermatophyta</taxon>
        <taxon>Magnoliopsida</taxon>
        <taxon>eudicotyledons</taxon>
        <taxon>Gunneridae</taxon>
        <taxon>Pentapetalae</taxon>
        <taxon>rosids</taxon>
        <taxon>malvids</taxon>
        <taxon>Sapindales</taxon>
        <taxon>Meliaceae</taxon>
        <taxon>Melia</taxon>
    </lineage>
</organism>
<evidence type="ECO:0000313" key="1">
    <source>
        <dbReference type="EMBL" id="KAJ4706459.1"/>
    </source>
</evidence>
<dbReference type="Proteomes" id="UP001164539">
    <property type="component" value="Chromosome 11"/>
</dbReference>
<protein>
    <submittedName>
        <fullName evidence="1">No apical meristem (NAM) protein</fullName>
    </submittedName>
</protein>
<proteinExistence type="predicted"/>
<accession>A0ACC1X6Z4</accession>
<name>A0ACC1X6Z4_MELAZ</name>
<gene>
    <name evidence="1" type="ORF">OWV82_020101</name>
</gene>
<evidence type="ECO:0000313" key="2">
    <source>
        <dbReference type="Proteomes" id="UP001164539"/>
    </source>
</evidence>
<keyword evidence="2" id="KW-1185">Reference proteome</keyword>
<dbReference type="EMBL" id="CM051404">
    <property type="protein sequence ID" value="KAJ4706459.1"/>
    <property type="molecule type" value="Genomic_DNA"/>
</dbReference>